<keyword evidence="2" id="KW-0732">Signal</keyword>
<dbReference type="Pfam" id="PF13728">
    <property type="entry name" value="TraF"/>
    <property type="match status" value="1"/>
</dbReference>
<dbReference type="InterPro" id="IPR036249">
    <property type="entry name" value="Thioredoxin-like_sf"/>
</dbReference>
<protein>
    <submittedName>
        <fullName evidence="3">Conjugal transfer pilus assembly protein TraF</fullName>
    </submittedName>
</protein>
<feature type="chain" id="PRO_5043145105" evidence="2">
    <location>
        <begin position="26"/>
        <end position="353"/>
    </location>
</feature>
<dbReference type="InterPro" id="IPR014111">
    <property type="entry name" value="T4SS_TraF-like"/>
</dbReference>
<feature type="signal peptide" evidence="2">
    <location>
        <begin position="1"/>
        <end position="25"/>
    </location>
</feature>
<organism evidence="3 4">
    <name type="scientific">Pseudomonas oryzihabitans</name>
    <dbReference type="NCBI Taxonomy" id="47885"/>
    <lineage>
        <taxon>Bacteria</taxon>
        <taxon>Pseudomonadati</taxon>
        <taxon>Pseudomonadota</taxon>
        <taxon>Gammaproteobacteria</taxon>
        <taxon>Pseudomonadales</taxon>
        <taxon>Pseudomonadaceae</taxon>
        <taxon>Pseudomonas</taxon>
    </lineage>
</organism>
<gene>
    <name evidence="3" type="ORF">SAMN05216279_12922</name>
</gene>
<dbReference type="EMBL" id="FMWB01000029">
    <property type="protein sequence ID" value="SCZ48647.1"/>
    <property type="molecule type" value="Genomic_DNA"/>
</dbReference>
<dbReference type="RefSeq" id="WP_074585329.1">
    <property type="nucleotide sequence ID" value="NZ_FMWB01000029.1"/>
</dbReference>
<evidence type="ECO:0000256" key="2">
    <source>
        <dbReference type="SAM" id="SignalP"/>
    </source>
</evidence>
<name>A0A1G5PGK8_9PSED</name>
<dbReference type="OrthoDB" id="5559625at2"/>
<evidence type="ECO:0000313" key="4">
    <source>
        <dbReference type="Proteomes" id="UP000183046"/>
    </source>
</evidence>
<evidence type="ECO:0000313" key="3">
    <source>
        <dbReference type="EMBL" id="SCZ48647.1"/>
    </source>
</evidence>
<dbReference type="InterPro" id="IPR039555">
    <property type="entry name" value="TraF/TrbB"/>
</dbReference>
<proteinExistence type="predicted"/>
<comment type="caution">
    <text evidence="3">The sequence shown here is derived from an EMBL/GenBank/DDBJ whole genome shotgun (WGS) entry which is preliminary data.</text>
</comment>
<reference evidence="4" key="1">
    <citation type="submission" date="2016-10" db="EMBL/GenBank/DDBJ databases">
        <authorList>
            <person name="de Groot N.N."/>
        </authorList>
    </citation>
    <scope>NUCLEOTIDE SEQUENCE [LARGE SCALE GENOMIC DNA]</scope>
    <source>
        <strain evidence="4">DSM 15758</strain>
    </source>
</reference>
<dbReference type="AlphaFoldDB" id="A0A1G5PGK8"/>
<dbReference type="SUPFAM" id="SSF52833">
    <property type="entry name" value="Thioredoxin-like"/>
    <property type="match status" value="1"/>
</dbReference>
<evidence type="ECO:0000256" key="1">
    <source>
        <dbReference type="SAM" id="MobiDB-lite"/>
    </source>
</evidence>
<dbReference type="NCBIfam" id="TIGR02740">
    <property type="entry name" value="TraF-like"/>
    <property type="match status" value="1"/>
</dbReference>
<accession>A0A1G5PGK8</accession>
<sequence length="353" mass="38517">MRRALLAVAVAAVLSPAAFPGNASAADNAADGVKDSFAAPGSESFYRGKAEGWFWYKDPPEEEPELEVKAPTPPPPPRAPIQKAEPPAPPPAPPGPELFSVAWIRDNLPKYRDRAIDNPTDANVQAYYYLQRVMMDKSSKFSERSSQVIMRDPFLDEDSRRPVATYAANALNREVSNNRDKVLKGLANKVGLFFFFKGNCVLCAEQAAVLQSLTAATGIRIIPVSLDGAPLDNGLFANYRTDDGQAKKLEVYQAPALALAIPPGRTEIVGYGAITLDVLFNRVLIAAREASLIDQKTFASTQPFFDNGLLTLQDNDGLSQDQIDQDPAAFVESMRRKLARKTIDGEVPHEAQQ</sequence>
<feature type="region of interest" description="Disordered" evidence="1">
    <location>
        <begin position="61"/>
        <end position="96"/>
    </location>
</feature>
<dbReference type="Proteomes" id="UP000183046">
    <property type="component" value="Unassembled WGS sequence"/>
</dbReference>
<feature type="compositionally biased region" description="Pro residues" evidence="1">
    <location>
        <begin position="86"/>
        <end position="96"/>
    </location>
</feature>